<protein>
    <submittedName>
        <fullName evidence="4">Pilus assembly protein CpaE</fullName>
    </submittedName>
</protein>
<feature type="region of interest" description="Disordered" evidence="1">
    <location>
        <begin position="1"/>
        <end position="46"/>
    </location>
</feature>
<feature type="transmembrane region" description="Helical" evidence="2">
    <location>
        <begin position="61"/>
        <end position="82"/>
    </location>
</feature>
<feature type="compositionally biased region" description="Low complexity" evidence="1">
    <location>
        <begin position="34"/>
        <end position="46"/>
    </location>
</feature>
<evidence type="ECO:0000256" key="2">
    <source>
        <dbReference type="SAM" id="Phobius"/>
    </source>
</evidence>
<accession>A0A1I6TXL5</accession>
<reference evidence="5" key="1">
    <citation type="submission" date="2016-10" db="EMBL/GenBank/DDBJ databases">
        <authorList>
            <person name="Varghese N."/>
            <person name="Submissions S."/>
        </authorList>
    </citation>
    <scope>NUCLEOTIDE SEQUENCE [LARGE SCALE GENOMIC DNA]</scope>
    <source>
        <strain evidence="5">CGMCC 4.7047</strain>
    </source>
</reference>
<evidence type="ECO:0000313" key="5">
    <source>
        <dbReference type="Proteomes" id="UP000198873"/>
    </source>
</evidence>
<feature type="compositionally biased region" description="Basic residues" evidence="1">
    <location>
        <begin position="21"/>
        <end position="33"/>
    </location>
</feature>
<keyword evidence="2" id="KW-0472">Membrane</keyword>
<dbReference type="Pfam" id="PF07811">
    <property type="entry name" value="TadE"/>
    <property type="match status" value="1"/>
</dbReference>
<keyword evidence="2" id="KW-0812">Transmembrane</keyword>
<dbReference type="EMBL" id="FPAB01000005">
    <property type="protein sequence ID" value="SFS93910.1"/>
    <property type="molecule type" value="Genomic_DNA"/>
</dbReference>
<gene>
    <name evidence="4" type="ORF">SAMN05444716_10567</name>
</gene>
<feature type="domain" description="TadE-like" evidence="3">
    <location>
        <begin position="52"/>
        <end position="94"/>
    </location>
</feature>
<dbReference type="InterPro" id="IPR012495">
    <property type="entry name" value="TadE-like_dom"/>
</dbReference>
<dbReference type="Proteomes" id="UP000198873">
    <property type="component" value="Unassembled WGS sequence"/>
</dbReference>
<dbReference type="AlphaFoldDB" id="A0A1I6TXL5"/>
<sequence>MSPALPAAPHRDGAGPAPSGHRARRPHRARPVRAARPAHAAPPARSARSDRGAVLVEFTGMFPLILLMLAVVLQCAVIGYGFHLAGNAADEAARAGAAAGGGEGACGEAARAHIPDSWSMSVSCPLQGEVRQARVELRVPVLFPGAFNLPITISGTAGAVQEGP</sequence>
<evidence type="ECO:0000313" key="4">
    <source>
        <dbReference type="EMBL" id="SFS93910.1"/>
    </source>
</evidence>
<dbReference type="STRING" id="1176198.SAMN05444716_10567"/>
<organism evidence="4 5">
    <name type="scientific">Streptomyces harbinensis</name>
    <dbReference type="NCBI Taxonomy" id="1176198"/>
    <lineage>
        <taxon>Bacteria</taxon>
        <taxon>Bacillati</taxon>
        <taxon>Actinomycetota</taxon>
        <taxon>Actinomycetes</taxon>
        <taxon>Kitasatosporales</taxon>
        <taxon>Streptomycetaceae</taxon>
        <taxon>Streptomyces</taxon>
    </lineage>
</organism>
<dbReference type="RefSeq" id="WP_093843376.1">
    <property type="nucleotide sequence ID" value="NZ_FPAB01000005.1"/>
</dbReference>
<keyword evidence="5" id="KW-1185">Reference proteome</keyword>
<keyword evidence="2" id="KW-1133">Transmembrane helix</keyword>
<proteinExistence type="predicted"/>
<evidence type="ECO:0000256" key="1">
    <source>
        <dbReference type="SAM" id="MobiDB-lite"/>
    </source>
</evidence>
<name>A0A1I6TXL5_9ACTN</name>
<evidence type="ECO:0000259" key="3">
    <source>
        <dbReference type="Pfam" id="PF07811"/>
    </source>
</evidence>